<protein>
    <submittedName>
        <fullName evidence="4">Pimeloyl-ACP methyl ester carboxylesterase/tRNA A-37 threonylcarbamoyl transferase component Bud32</fullName>
    </submittedName>
</protein>
<dbReference type="PANTHER" id="PTHR43798:SF31">
    <property type="entry name" value="AB HYDROLASE SUPERFAMILY PROTEIN YCLE"/>
    <property type="match status" value="1"/>
</dbReference>
<dbReference type="InterPro" id="IPR002575">
    <property type="entry name" value="Aminoglycoside_PTrfase"/>
</dbReference>
<reference evidence="4" key="1">
    <citation type="submission" date="2021-01" db="EMBL/GenBank/DDBJ databases">
        <title>Genomic Encyclopedia of Type Strains, Phase IV (KMG-IV): sequencing the most valuable type-strain genomes for metagenomic binning, comparative biology and taxonomic classification.</title>
        <authorList>
            <person name="Goeker M."/>
        </authorList>
    </citation>
    <scope>NUCLEOTIDE SEQUENCE</scope>
    <source>
        <strain evidence="4">DSM 21943</strain>
    </source>
</reference>
<accession>A0ABS2SY24</accession>
<evidence type="ECO:0000313" key="4">
    <source>
        <dbReference type="EMBL" id="MBM7839142.1"/>
    </source>
</evidence>
<dbReference type="Pfam" id="PF01636">
    <property type="entry name" value="APH"/>
    <property type="match status" value="1"/>
</dbReference>
<dbReference type="SUPFAM" id="SSF53474">
    <property type="entry name" value="alpha/beta-Hydrolases"/>
    <property type="match status" value="1"/>
</dbReference>
<evidence type="ECO:0000313" key="5">
    <source>
        <dbReference type="Proteomes" id="UP001179280"/>
    </source>
</evidence>
<dbReference type="SUPFAM" id="SSF56112">
    <property type="entry name" value="Protein kinase-like (PK-like)"/>
    <property type="match status" value="1"/>
</dbReference>
<sequence>MKQTEHYSNNQGVHIHSIQSGSSQNRFHPLLYLPGALGTAEQFRAEMDALYPRQCLSVSLRGRGKSDTPKVGYTFFDHVSDIAAVVNEQKPAPFCLMAYSMSVPYAIQYAIENEEKLVALILCDYPARYPAISPVWANQLLINGTFSQTEKRAITGIQRESAEVELWSRLDQLKLPVYILHGGMDAALLKQDAIELYKEKLENVTFIPFPHSGHELWQPDYNMFIHSIKSILEQHDHVLFTDTELNHLKQYRDSLNLPYNHPVAIEDADQFIAAGNTASIYKQGSFIIKRFDESLPASEATREATKQIEVALTGLRVPAVHEITERDGKQAIIMDYVDGRTLGDSMLDDLSTVSSYLRQSIEIQRKIHSKTALIESMTDKLISQLNQAPDLTTNQRVLLIEQMHEIAYEPRLCHGDFHLFNIIHSGEQSTIIDWVDASMGDPRADVCRSYLLYQNVSARFAEHYLALYCEGSGTPKSVILQWEPIIAGARLAEGISNNEKERLLQIVHRFTD</sequence>
<dbReference type="Gene3D" id="3.90.1200.10">
    <property type="match status" value="1"/>
</dbReference>
<name>A0ABS2SY24_9BACI</name>
<dbReference type="InterPro" id="IPR050266">
    <property type="entry name" value="AB_hydrolase_sf"/>
</dbReference>
<dbReference type="Proteomes" id="UP001179280">
    <property type="component" value="Unassembled WGS sequence"/>
</dbReference>
<keyword evidence="4" id="KW-0808">Transferase</keyword>
<proteinExistence type="predicted"/>
<keyword evidence="1" id="KW-0378">Hydrolase</keyword>
<evidence type="ECO:0000259" key="2">
    <source>
        <dbReference type="Pfam" id="PF00561"/>
    </source>
</evidence>
<dbReference type="Gene3D" id="3.40.50.1820">
    <property type="entry name" value="alpha/beta hydrolase"/>
    <property type="match status" value="1"/>
</dbReference>
<dbReference type="RefSeq" id="WP_204466466.1">
    <property type="nucleotide sequence ID" value="NZ_JAFBCV010000007.1"/>
</dbReference>
<gene>
    <name evidence="4" type="ORF">JOC54_002413</name>
</gene>
<dbReference type="PANTHER" id="PTHR43798">
    <property type="entry name" value="MONOACYLGLYCEROL LIPASE"/>
    <property type="match status" value="1"/>
</dbReference>
<feature type="domain" description="AB hydrolase-1" evidence="2">
    <location>
        <begin position="29"/>
        <end position="125"/>
    </location>
</feature>
<keyword evidence="5" id="KW-1185">Reference proteome</keyword>
<evidence type="ECO:0000256" key="1">
    <source>
        <dbReference type="ARBA" id="ARBA00022801"/>
    </source>
</evidence>
<dbReference type="InterPro" id="IPR029058">
    <property type="entry name" value="AB_hydrolase_fold"/>
</dbReference>
<dbReference type="InterPro" id="IPR011009">
    <property type="entry name" value="Kinase-like_dom_sf"/>
</dbReference>
<dbReference type="InterPro" id="IPR000073">
    <property type="entry name" value="AB_hydrolase_1"/>
</dbReference>
<comment type="caution">
    <text evidence="4">The sequence shown here is derived from an EMBL/GenBank/DDBJ whole genome shotgun (WGS) entry which is preliminary data.</text>
</comment>
<dbReference type="GO" id="GO:0016740">
    <property type="term" value="F:transferase activity"/>
    <property type="evidence" value="ECO:0007669"/>
    <property type="project" value="UniProtKB-KW"/>
</dbReference>
<dbReference type="Pfam" id="PF00561">
    <property type="entry name" value="Abhydrolase_1"/>
    <property type="match status" value="1"/>
</dbReference>
<feature type="domain" description="Aminoglycoside phosphotransferase" evidence="3">
    <location>
        <begin position="282"/>
        <end position="472"/>
    </location>
</feature>
<dbReference type="EMBL" id="JAFBCV010000007">
    <property type="protein sequence ID" value="MBM7839142.1"/>
    <property type="molecule type" value="Genomic_DNA"/>
</dbReference>
<organism evidence="4 5">
    <name type="scientific">Shouchella xiaoxiensis</name>
    <dbReference type="NCBI Taxonomy" id="766895"/>
    <lineage>
        <taxon>Bacteria</taxon>
        <taxon>Bacillati</taxon>
        <taxon>Bacillota</taxon>
        <taxon>Bacilli</taxon>
        <taxon>Bacillales</taxon>
        <taxon>Bacillaceae</taxon>
        <taxon>Shouchella</taxon>
    </lineage>
</organism>
<evidence type="ECO:0000259" key="3">
    <source>
        <dbReference type="Pfam" id="PF01636"/>
    </source>
</evidence>